<reference evidence="1" key="1">
    <citation type="journal article" date="2014" name="Int. J. Syst. Evol. Microbiol.">
        <title>Complete genome sequence of Corynebacterium casei LMG S-19264T (=DSM 44701T), isolated from a smear-ripened cheese.</title>
        <authorList>
            <consortium name="US DOE Joint Genome Institute (JGI-PGF)"/>
            <person name="Walter F."/>
            <person name="Albersmeier A."/>
            <person name="Kalinowski J."/>
            <person name="Ruckert C."/>
        </authorList>
    </citation>
    <scope>NUCLEOTIDE SEQUENCE</scope>
    <source>
        <strain evidence="1">CGMCC 4.7679</strain>
    </source>
</reference>
<sequence length="197" mass="22096">MQMSPYVSHPKFGFHVEWAPIPAVLRDYYDGGTRSTRVDDRWGLILTRARPPARFGMLPAVRGSLWGFDPDRTDEDGAELREYLLGEAVPRWKSFLDQRRLAAAFSAAFDPRVQKSILDGSHAESDIRFLGKIRGCDEYLGKIILGVDEGDPEELESLIDWYVEHGRERGLLEWLRARLRARAAGHVGAESGGGAGE</sequence>
<accession>A0A8H9MD12</accession>
<keyword evidence="2" id="KW-1185">Reference proteome</keyword>
<protein>
    <submittedName>
        <fullName evidence="1">Uncharacterized protein</fullName>
    </submittedName>
</protein>
<gene>
    <name evidence="1" type="ORF">GCM10017566_45370</name>
</gene>
<comment type="caution">
    <text evidence="1">The sequence shown here is derived from an EMBL/GenBank/DDBJ whole genome shotgun (WGS) entry which is preliminary data.</text>
</comment>
<dbReference type="Proteomes" id="UP000658656">
    <property type="component" value="Unassembled WGS sequence"/>
</dbReference>
<organism evidence="1 2">
    <name type="scientific">Amycolatopsis bartoniae</name>
    <dbReference type="NCBI Taxonomy" id="941986"/>
    <lineage>
        <taxon>Bacteria</taxon>
        <taxon>Bacillati</taxon>
        <taxon>Actinomycetota</taxon>
        <taxon>Actinomycetes</taxon>
        <taxon>Pseudonocardiales</taxon>
        <taxon>Pseudonocardiaceae</taxon>
        <taxon>Amycolatopsis</taxon>
    </lineage>
</organism>
<reference evidence="1" key="2">
    <citation type="submission" date="2020-09" db="EMBL/GenBank/DDBJ databases">
        <authorList>
            <person name="Sun Q."/>
            <person name="Zhou Y."/>
        </authorList>
    </citation>
    <scope>NUCLEOTIDE SEQUENCE</scope>
    <source>
        <strain evidence="1">CGMCC 4.7679</strain>
    </source>
</reference>
<proteinExistence type="predicted"/>
<name>A0A8H9MD12_9PSEU</name>
<dbReference type="EMBL" id="BNAV01000006">
    <property type="protein sequence ID" value="GHF66498.1"/>
    <property type="molecule type" value="Genomic_DNA"/>
</dbReference>
<evidence type="ECO:0000313" key="2">
    <source>
        <dbReference type="Proteomes" id="UP000658656"/>
    </source>
</evidence>
<dbReference type="AlphaFoldDB" id="A0A8H9MD12"/>
<evidence type="ECO:0000313" key="1">
    <source>
        <dbReference type="EMBL" id="GHF66498.1"/>
    </source>
</evidence>